<reference evidence="1 2" key="1">
    <citation type="submission" date="2016-07" db="EMBL/GenBank/DDBJ databases">
        <authorList>
            <person name="Modlin R.L."/>
            <person name="Cheng L.S."/>
            <person name="Marinelli L.J."/>
            <person name="Grosset N."/>
            <person name="Gautier M."/>
            <person name="Fitz-Gibbon S."/>
            <person name="Pellegrini M."/>
            <person name="Bowman C.A."/>
            <person name="Russell D.A."/>
            <person name="Jacobs-Sera D."/>
            <person name="Hatfull G.F."/>
        </authorList>
    </citation>
    <scope>NUCLEOTIDE SEQUENCE [LARGE SCALE GENOMIC DNA]</scope>
</reference>
<sequence length="279" mass="29534">MLVTIASDVDTLVLPGGPDVSAGDVWGVLADGLDGVWGGVDQRASETDNPSGGGSLWPGRVVPAARYVTVRFAHRSNTSAVAEMEARDRIAGLTGRRLTVGVDTDAGHREISGIIKTRPEFAHKDPRTCTCGVVIWCPDPLWRGLPVTVSGQWGATTSGGGLRYPLYDAGGTLFYDISAPLNRILVPNVGREASWPILTTDGPAEWVRFTCAGRVVEMMHPSNALRIDCSAGTAQDLSGDVTAWLTRDDFFKIMPGGADVSFQASGPVGFAVEVAPAWL</sequence>
<evidence type="ECO:0000313" key="1">
    <source>
        <dbReference type="EMBL" id="AOT24255.1"/>
    </source>
</evidence>
<proteinExistence type="predicted"/>
<name>A0A1D8ET92_9CAUD</name>
<dbReference type="KEGG" id="vg:40072363"/>
<dbReference type="Proteomes" id="UP000223795">
    <property type="component" value="Segment"/>
</dbReference>
<organism evidence="1 2">
    <name type="scientific">Propionibacterium phage Anatole</name>
    <dbReference type="NCBI Taxonomy" id="1897531"/>
    <lineage>
        <taxon>Viruses</taxon>
        <taxon>Duplodnaviria</taxon>
        <taxon>Heunggongvirae</taxon>
        <taxon>Uroviricota</taxon>
        <taxon>Caudoviricetes</taxon>
        <taxon>Anatolevirus</taxon>
        <taxon>Anatolevirus anatole</taxon>
    </lineage>
</organism>
<dbReference type="OrthoDB" id="29720at10239"/>
<dbReference type="EMBL" id="KX620748">
    <property type="protein sequence ID" value="AOT24255.1"/>
    <property type="molecule type" value="Genomic_DNA"/>
</dbReference>
<keyword evidence="2" id="KW-1185">Reference proteome</keyword>
<dbReference type="RefSeq" id="YP_009596764.1">
    <property type="nucleotide sequence ID" value="NC_041890.1"/>
</dbReference>
<dbReference type="GeneID" id="40072363"/>
<accession>A0A1D8ET92</accession>
<protein>
    <submittedName>
        <fullName evidence="1">Uncharacterized protein</fullName>
    </submittedName>
</protein>
<evidence type="ECO:0000313" key="2">
    <source>
        <dbReference type="Proteomes" id="UP000223795"/>
    </source>
</evidence>
<gene>
    <name evidence="1" type="primary">16</name>
    <name evidence="1" type="ORF">ANATOLE_16</name>
</gene>